<evidence type="ECO:0000256" key="4">
    <source>
        <dbReference type="ARBA" id="ARBA00023167"/>
    </source>
</evidence>
<evidence type="ECO:0000313" key="9">
    <source>
        <dbReference type="Proteomes" id="UP001596113"/>
    </source>
</evidence>
<dbReference type="GO" id="GO:0046570">
    <property type="term" value="F:methylthioribulose 1-phosphate dehydratase activity"/>
    <property type="evidence" value="ECO:0007669"/>
    <property type="project" value="UniProtKB-EC"/>
</dbReference>
<dbReference type="EC" id="4.2.1.109" evidence="6"/>
<keyword evidence="5 6" id="KW-0456">Lyase</keyword>
<evidence type="ECO:0000256" key="1">
    <source>
        <dbReference type="ARBA" id="ARBA00022605"/>
    </source>
</evidence>
<dbReference type="InterPro" id="IPR036409">
    <property type="entry name" value="Aldolase_II/adducin_N_sf"/>
</dbReference>
<feature type="binding site" evidence="6">
    <location>
        <position position="109"/>
    </location>
    <ligand>
        <name>Zn(2+)</name>
        <dbReference type="ChEBI" id="CHEBI:29105"/>
    </ligand>
</feature>
<keyword evidence="1 6" id="KW-0028">Amino-acid biosynthesis</keyword>
<name>A0ABW0HU02_9BACL</name>
<dbReference type="Gene3D" id="3.40.225.10">
    <property type="entry name" value="Class II aldolase/adducin N-terminal domain"/>
    <property type="match status" value="1"/>
</dbReference>
<evidence type="ECO:0000256" key="2">
    <source>
        <dbReference type="ARBA" id="ARBA00022723"/>
    </source>
</evidence>
<dbReference type="NCBIfam" id="TIGR03328">
    <property type="entry name" value="salvage_mtnB"/>
    <property type="match status" value="1"/>
</dbReference>
<dbReference type="InterPro" id="IPR017714">
    <property type="entry name" value="MethylthioRu-1-P_deHdtase_MtnB"/>
</dbReference>
<dbReference type="EMBL" id="JBHSMI010000025">
    <property type="protein sequence ID" value="MFC5403760.1"/>
    <property type="molecule type" value="Genomic_DNA"/>
</dbReference>
<comment type="catalytic activity">
    <reaction evidence="6">
        <text>5-(methylsulfanyl)-D-ribulose 1-phosphate = 5-methylsulfanyl-2,3-dioxopentyl phosphate + H2O</text>
        <dbReference type="Rhea" id="RHEA:15549"/>
        <dbReference type="ChEBI" id="CHEBI:15377"/>
        <dbReference type="ChEBI" id="CHEBI:58548"/>
        <dbReference type="ChEBI" id="CHEBI:58828"/>
        <dbReference type="EC" id="4.2.1.109"/>
    </reaction>
</comment>
<dbReference type="SMART" id="SM01007">
    <property type="entry name" value="Aldolase_II"/>
    <property type="match status" value="1"/>
</dbReference>
<comment type="function">
    <text evidence="6">Catalyzes the dehydration of methylthioribulose-1-phosphate (MTRu-1-P) into 2,3-diketo-5-methylthiopentyl-1-phosphate (DK-MTP-1-P).</text>
</comment>
<comment type="pathway">
    <text evidence="6">Amino-acid biosynthesis; L-methionine biosynthesis via salvage pathway; L-methionine from S-methyl-5-thio-alpha-D-ribose 1-phosphate: step 2/6.</text>
</comment>
<evidence type="ECO:0000313" key="8">
    <source>
        <dbReference type="EMBL" id="MFC5403760.1"/>
    </source>
</evidence>
<dbReference type="SUPFAM" id="SSF53639">
    <property type="entry name" value="AraD/HMP-PK domain-like"/>
    <property type="match status" value="1"/>
</dbReference>
<comment type="caution">
    <text evidence="8">The sequence shown here is derived from an EMBL/GenBank/DDBJ whole genome shotgun (WGS) entry which is preliminary data.</text>
</comment>
<proteinExistence type="inferred from homology"/>
<comment type="similarity">
    <text evidence="6">Belongs to the aldolase class II family. MtnB subfamily.</text>
</comment>
<keyword evidence="2 6" id="KW-0479">Metal-binding</keyword>
<sequence>MSFADITLEEKQRVLSEFSAVKADFASRHWFPGTSGNLSMRIGPYEPSAFYFAVTASGKDKTKSTPEDFLFVDQDGNACETTSLRPSAETSLHREIYRLTGAGAIFHIHSVFNNLVSELFWEQRSVPIEGVELIKAFNIWDEDAVINVPIVPNYANVPQIVPEIEPVLNPRVPGLLIRKHGVCAWGKDASEAKKHLEAFEFLFEYVFRWQLLKQGK</sequence>
<protein>
    <recommendedName>
        <fullName evidence="6">Methylthioribulose-1-phosphate dehydratase</fullName>
        <shortName evidence="6">MTRu-1-P dehydratase</shortName>
        <ecNumber evidence="6">4.2.1.109</ecNumber>
    </recommendedName>
</protein>
<dbReference type="PANTHER" id="PTHR10640">
    <property type="entry name" value="METHYLTHIORIBULOSE-1-PHOSPHATE DEHYDRATASE"/>
    <property type="match status" value="1"/>
</dbReference>
<dbReference type="InterPro" id="IPR001303">
    <property type="entry name" value="Aldolase_II/adducin_N"/>
</dbReference>
<organism evidence="8 9">
    <name type="scientific">Cohnella soli</name>
    <dbReference type="NCBI Taxonomy" id="425005"/>
    <lineage>
        <taxon>Bacteria</taxon>
        <taxon>Bacillati</taxon>
        <taxon>Bacillota</taxon>
        <taxon>Bacilli</taxon>
        <taxon>Bacillales</taxon>
        <taxon>Paenibacillaceae</taxon>
        <taxon>Cohnella</taxon>
    </lineage>
</organism>
<dbReference type="Proteomes" id="UP001596113">
    <property type="component" value="Unassembled WGS sequence"/>
</dbReference>
<feature type="binding site" evidence="6">
    <location>
        <position position="107"/>
    </location>
    <ligand>
        <name>Zn(2+)</name>
        <dbReference type="ChEBI" id="CHEBI:29105"/>
    </ligand>
</feature>
<reference evidence="9" key="1">
    <citation type="journal article" date="2019" name="Int. J. Syst. Evol. Microbiol.">
        <title>The Global Catalogue of Microorganisms (GCM) 10K type strain sequencing project: providing services to taxonomists for standard genome sequencing and annotation.</title>
        <authorList>
            <consortium name="The Broad Institute Genomics Platform"/>
            <consortium name="The Broad Institute Genome Sequencing Center for Infectious Disease"/>
            <person name="Wu L."/>
            <person name="Ma J."/>
        </authorList>
    </citation>
    <scope>NUCLEOTIDE SEQUENCE [LARGE SCALE GENOMIC DNA]</scope>
    <source>
        <strain evidence="9">CGMCC 1.18575</strain>
    </source>
</reference>
<feature type="domain" description="Class II aldolase/adducin N-terminal" evidence="7">
    <location>
        <begin position="16"/>
        <end position="207"/>
    </location>
</feature>
<evidence type="ECO:0000256" key="6">
    <source>
        <dbReference type="HAMAP-Rule" id="MF_01677"/>
    </source>
</evidence>
<accession>A0ABW0HU02</accession>
<dbReference type="Pfam" id="PF00596">
    <property type="entry name" value="Aldolase_II"/>
    <property type="match status" value="1"/>
</dbReference>
<evidence type="ECO:0000256" key="5">
    <source>
        <dbReference type="ARBA" id="ARBA00023239"/>
    </source>
</evidence>
<evidence type="ECO:0000259" key="7">
    <source>
        <dbReference type="SMART" id="SM01007"/>
    </source>
</evidence>
<evidence type="ECO:0000256" key="3">
    <source>
        <dbReference type="ARBA" id="ARBA00022833"/>
    </source>
</evidence>
<dbReference type="HAMAP" id="MF_01677">
    <property type="entry name" value="Salvage_MtnB"/>
    <property type="match status" value="1"/>
</dbReference>
<keyword evidence="3 6" id="KW-0862">Zinc</keyword>
<keyword evidence="4 6" id="KW-0486">Methionine biosynthesis</keyword>
<keyword evidence="9" id="KW-1185">Reference proteome</keyword>
<comment type="cofactor">
    <cofactor evidence="6">
        <name>Zn(2+)</name>
        <dbReference type="ChEBI" id="CHEBI:29105"/>
    </cofactor>
    <text evidence="6">Binds 1 zinc ion per subunit.</text>
</comment>
<gene>
    <name evidence="6 8" type="primary">mtnB</name>
    <name evidence="8" type="ORF">ACFPOF_13530</name>
</gene>
<dbReference type="RefSeq" id="WP_378133432.1">
    <property type="nucleotide sequence ID" value="NZ_JBHSMI010000025.1"/>
</dbReference>
<dbReference type="PANTHER" id="PTHR10640:SF7">
    <property type="entry name" value="METHYLTHIORIBULOSE-1-PHOSPHATE DEHYDRATASE"/>
    <property type="match status" value="1"/>
</dbReference>